<sequence>MAKRISASLSRFAHLSGIKPASAPASAAASEDDKSKAGKTADEGDDQDEEAKGTGAAAEDDDGDQADPNDDDKGRQGKKGKRADSDEEEGAEDEGDDETDAQDEKDEKAAAARRRERARCAAIFASPAAAGRPAAAAELAFGTTMPRQAAIRTLSALASTDRAPSAEAPKRDNLRSRMAGADTPKVGTDGTAKPKTGAAGFAEQMKRANAIRHGDA</sequence>
<keyword evidence="3" id="KW-1185">Reference proteome</keyword>
<organism evidence="2 3">
    <name type="scientific">Rhizosaccharibacter radicis</name>
    <dbReference type="NCBI Taxonomy" id="2782605"/>
    <lineage>
        <taxon>Bacteria</taxon>
        <taxon>Pseudomonadati</taxon>
        <taxon>Pseudomonadota</taxon>
        <taxon>Alphaproteobacteria</taxon>
        <taxon>Acetobacterales</taxon>
        <taxon>Acetobacteraceae</taxon>
        <taxon>Rhizosaccharibacter</taxon>
    </lineage>
</organism>
<comment type="caution">
    <text evidence="2">The sequence shown here is derived from an EMBL/GenBank/DDBJ whole genome shotgun (WGS) entry which is preliminary data.</text>
</comment>
<feature type="region of interest" description="Disordered" evidence="1">
    <location>
        <begin position="158"/>
        <end position="201"/>
    </location>
</feature>
<feature type="compositionally biased region" description="Acidic residues" evidence="1">
    <location>
        <begin position="58"/>
        <end position="70"/>
    </location>
</feature>
<feature type="compositionally biased region" description="Acidic residues" evidence="1">
    <location>
        <begin position="85"/>
        <end position="104"/>
    </location>
</feature>
<feature type="compositionally biased region" description="Low complexity" evidence="1">
    <location>
        <begin position="19"/>
        <end position="29"/>
    </location>
</feature>
<feature type="region of interest" description="Disordered" evidence="1">
    <location>
        <begin position="1"/>
        <end position="118"/>
    </location>
</feature>
<accession>A0ABT1VW00</accession>
<reference evidence="2 3" key="1">
    <citation type="submission" date="2022-06" db="EMBL/GenBank/DDBJ databases">
        <title>Rhizosaccharibacter gen. nov. sp. nov. KSS12, endophytic bacteria isolated from sugarcane.</title>
        <authorList>
            <person name="Pitiwittayakul N."/>
        </authorList>
    </citation>
    <scope>NUCLEOTIDE SEQUENCE [LARGE SCALE GENOMIC DNA]</scope>
    <source>
        <strain evidence="2 3">KSS12</strain>
    </source>
</reference>
<evidence type="ECO:0000256" key="1">
    <source>
        <dbReference type="SAM" id="MobiDB-lite"/>
    </source>
</evidence>
<evidence type="ECO:0008006" key="4">
    <source>
        <dbReference type="Google" id="ProtNLM"/>
    </source>
</evidence>
<dbReference type="RefSeq" id="WP_422919276.1">
    <property type="nucleotide sequence ID" value="NZ_JAMZEJ010000004.1"/>
</dbReference>
<evidence type="ECO:0000313" key="2">
    <source>
        <dbReference type="EMBL" id="MCQ8240527.1"/>
    </source>
</evidence>
<dbReference type="Proteomes" id="UP001524547">
    <property type="component" value="Unassembled WGS sequence"/>
</dbReference>
<proteinExistence type="predicted"/>
<protein>
    <recommendedName>
        <fullName evidence="4">Phage protein</fullName>
    </recommendedName>
</protein>
<evidence type="ECO:0000313" key="3">
    <source>
        <dbReference type="Proteomes" id="UP001524547"/>
    </source>
</evidence>
<gene>
    <name evidence="2" type="ORF">NFI88_06670</name>
</gene>
<dbReference type="EMBL" id="JAMZEJ010000004">
    <property type="protein sequence ID" value="MCQ8240527.1"/>
    <property type="molecule type" value="Genomic_DNA"/>
</dbReference>
<name>A0ABT1VW00_9PROT</name>
<feature type="compositionally biased region" description="Basic and acidic residues" evidence="1">
    <location>
        <begin position="31"/>
        <end position="42"/>
    </location>
</feature>